<dbReference type="Proteomes" id="UP000006727">
    <property type="component" value="Chromosome 14"/>
</dbReference>
<keyword evidence="2" id="KW-1185">Reference proteome</keyword>
<name>A0A7I4AXJ2_PHYPA</name>
<reference evidence="1 2" key="1">
    <citation type="journal article" date="2008" name="Science">
        <title>The Physcomitrella genome reveals evolutionary insights into the conquest of land by plants.</title>
        <authorList>
            <person name="Rensing S."/>
            <person name="Lang D."/>
            <person name="Zimmer A."/>
            <person name="Terry A."/>
            <person name="Salamov A."/>
            <person name="Shapiro H."/>
            <person name="Nishiyama T."/>
            <person name="Perroud P.-F."/>
            <person name="Lindquist E."/>
            <person name="Kamisugi Y."/>
            <person name="Tanahashi T."/>
            <person name="Sakakibara K."/>
            <person name="Fujita T."/>
            <person name="Oishi K."/>
            <person name="Shin-I T."/>
            <person name="Kuroki Y."/>
            <person name="Toyoda A."/>
            <person name="Suzuki Y."/>
            <person name="Hashimoto A."/>
            <person name="Yamaguchi K."/>
            <person name="Sugano A."/>
            <person name="Kohara Y."/>
            <person name="Fujiyama A."/>
            <person name="Anterola A."/>
            <person name="Aoki S."/>
            <person name="Ashton N."/>
            <person name="Barbazuk W.B."/>
            <person name="Barker E."/>
            <person name="Bennetzen J."/>
            <person name="Bezanilla M."/>
            <person name="Blankenship R."/>
            <person name="Cho S.H."/>
            <person name="Dutcher S."/>
            <person name="Estelle M."/>
            <person name="Fawcett J.A."/>
            <person name="Gundlach H."/>
            <person name="Hanada K."/>
            <person name="Heyl A."/>
            <person name="Hicks K.A."/>
            <person name="Hugh J."/>
            <person name="Lohr M."/>
            <person name="Mayer K."/>
            <person name="Melkozernov A."/>
            <person name="Murata T."/>
            <person name="Nelson D."/>
            <person name="Pils B."/>
            <person name="Prigge M."/>
            <person name="Reiss B."/>
            <person name="Renner T."/>
            <person name="Rombauts S."/>
            <person name="Rushton P."/>
            <person name="Sanderfoot A."/>
            <person name="Schween G."/>
            <person name="Shiu S.-H."/>
            <person name="Stueber K."/>
            <person name="Theodoulou F.L."/>
            <person name="Tu H."/>
            <person name="Van de Peer Y."/>
            <person name="Verrier P.J."/>
            <person name="Waters E."/>
            <person name="Wood A."/>
            <person name="Yang L."/>
            <person name="Cove D."/>
            <person name="Cuming A."/>
            <person name="Hasebe M."/>
            <person name="Lucas S."/>
            <person name="Mishler D.B."/>
            <person name="Reski R."/>
            <person name="Grigoriev I."/>
            <person name="Quatrano R.S."/>
            <person name="Boore J.L."/>
        </authorList>
    </citation>
    <scope>NUCLEOTIDE SEQUENCE [LARGE SCALE GENOMIC DNA]</scope>
    <source>
        <strain evidence="1 2">cv. Gransden 2004</strain>
    </source>
</reference>
<reference evidence="1 2" key="2">
    <citation type="journal article" date="2018" name="Plant J.">
        <title>The Physcomitrella patens chromosome-scale assembly reveals moss genome structure and evolution.</title>
        <authorList>
            <person name="Lang D."/>
            <person name="Ullrich K.K."/>
            <person name="Murat F."/>
            <person name="Fuchs J."/>
            <person name="Jenkins J."/>
            <person name="Haas F.B."/>
            <person name="Piednoel M."/>
            <person name="Gundlach H."/>
            <person name="Van Bel M."/>
            <person name="Meyberg R."/>
            <person name="Vives C."/>
            <person name="Morata J."/>
            <person name="Symeonidi A."/>
            <person name="Hiss M."/>
            <person name="Muchero W."/>
            <person name="Kamisugi Y."/>
            <person name="Saleh O."/>
            <person name="Blanc G."/>
            <person name="Decker E.L."/>
            <person name="van Gessel N."/>
            <person name="Grimwood J."/>
            <person name="Hayes R.D."/>
            <person name="Graham S.W."/>
            <person name="Gunter L.E."/>
            <person name="McDaniel S.F."/>
            <person name="Hoernstein S.N.W."/>
            <person name="Larsson A."/>
            <person name="Li F.W."/>
            <person name="Perroud P.F."/>
            <person name="Phillips J."/>
            <person name="Ranjan P."/>
            <person name="Rokshar D.S."/>
            <person name="Rothfels C.J."/>
            <person name="Schneider L."/>
            <person name="Shu S."/>
            <person name="Stevenson D.W."/>
            <person name="Thummler F."/>
            <person name="Tillich M."/>
            <person name="Villarreal Aguilar J.C."/>
            <person name="Widiez T."/>
            <person name="Wong G.K."/>
            <person name="Wymore A."/>
            <person name="Zhang Y."/>
            <person name="Zimmer A.D."/>
            <person name="Quatrano R.S."/>
            <person name="Mayer K.F.X."/>
            <person name="Goodstein D."/>
            <person name="Casacuberta J.M."/>
            <person name="Vandepoele K."/>
            <person name="Reski R."/>
            <person name="Cuming A.C."/>
            <person name="Tuskan G.A."/>
            <person name="Maumus F."/>
            <person name="Salse J."/>
            <person name="Schmutz J."/>
            <person name="Rensing S.A."/>
        </authorList>
    </citation>
    <scope>NUCLEOTIDE SEQUENCE [LARGE SCALE GENOMIC DNA]</scope>
    <source>
        <strain evidence="1 2">cv. Gransden 2004</strain>
    </source>
</reference>
<accession>A0A7I4AXJ2</accession>
<dbReference type="EnsemblPlants" id="Pp3c14_8020V3.3">
    <property type="protein sequence ID" value="Pp3c14_8020V3.3"/>
    <property type="gene ID" value="Pp3c14_8020"/>
</dbReference>
<dbReference type="EnsemblPlants" id="Pp3c14_8020V3.4">
    <property type="protein sequence ID" value="Pp3c14_8020V3.4"/>
    <property type="gene ID" value="Pp3c14_8020"/>
</dbReference>
<dbReference type="InParanoid" id="A0A7I4AXJ2"/>
<dbReference type="EMBL" id="ABEU02000014">
    <property type="status" value="NOT_ANNOTATED_CDS"/>
    <property type="molecule type" value="Genomic_DNA"/>
</dbReference>
<dbReference type="Gramene" id="Pp3c14_8020V3.3">
    <property type="protein sequence ID" value="Pp3c14_8020V3.3"/>
    <property type="gene ID" value="Pp3c14_8020"/>
</dbReference>
<dbReference type="AlphaFoldDB" id="A0A7I4AXJ2"/>
<reference evidence="1" key="3">
    <citation type="submission" date="2020-12" db="UniProtKB">
        <authorList>
            <consortium name="EnsemblPlants"/>
        </authorList>
    </citation>
    <scope>IDENTIFICATION</scope>
</reference>
<evidence type="ECO:0000313" key="2">
    <source>
        <dbReference type="Proteomes" id="UP000006727"/>
    </source>
</evidence>
<proteinExistence type="predicted"/>
<protein>
    <submittedName>
        <fullName evidence="1">Uncharacterized protein</fullName>
    </submittedName>
</protein>
<dbReference type="Gramene" id="Pp3c14_8020V3.4">
    <property type="protein sequence ID" value="Pp3c14_8020V3.4"/>
    <property type="gene ID" value="Pp3c14_8020"/>
</dbReference>
<organism evidence="1 2">
    <name type="scientific">Physcomitrium patens</name>
    <name type="common">Spreading-leaved earth moss</name>
    <name type="synonym">Physcomitrella patens</name>
    <dbReference type="NCBI Taxonomy" id="3218"/>
    <lineage>
        <taxon>Eukaryota</taxon>
        <taxon>Viridiplantae</taxon>
        <taxon>Streptophyta</taxon>
        <taxon>Embryophyta</taxon>
        <taxon>Bryophyta</taxon>
        <taxon>Bryophytina</taxon>
        <taxon>Bryopsida</taxon>
        <taxon>Funariidae</taxon>
        <taxon>Funariales</taxon>
        <taxon>Funariaceae</taxon>
        <taxon>Physcomitrium</taxon>
    </lineage>
</organism>
<evidence type="ECO:0000313" key="1">
    <source>
        <dbReference type="EnsemblPlants" id="Pp3c14_8020V3.3"/>
    </source>
</evidence>
<sequence>MAQAEDRITGRSLHKLTAAPLGSSSSHQAVTVGQVVRSEGEGGEGCLSVVARSTIITHLPTSFRTHRVFVPTWCGSFLLHFRSYTLHCPSAPVVHHDTSAWEVSPPLTELVPLGLAGFDATSPQGAAPQHELGWCCDLRAESRIVLYVSFERGVGCVMFSPPVVAKVKFFRAVDFALLADAFFFPWW</sequence>